<dbReference type="InterPro" id="IPR000683">
    <property type="entry name" value="Gfo/Idh/MocA-like_OxRdtase_N"/>
</dbReference>
<keyword evidence="4" id="KW-1185">Reference proteome</keyword>
<evidence type="ECO:0000313" key="4">
    <source>
        <dbReference type="Proteomes" id="UP000027981"/>
    </source>
</evidence>
<reference evidence="4" key="1">
    <citation type="submission" date="2013-06" db="EMBL/GenBank/DDBJ databases">
        <title>Complete Genome Sequence of Hyperthermophilic Palaeococcus pacificus DY20341T, Isolated from a Deep-Sea Hydrothermal Sediments.</title>
        <authorList>
            <person name="Zeng X."/>
            <person name="Shao Z."/>
        </authorList>
    </citation>
    <scope>NUCLEOTIDE SEQUENCE [LARGE SCALE GENOMIC DNA]</scope>
    <source>
        <strain evidence="4">DY20341</strain>
    </source>
</reference>
<dbReference type="InterPro" id="IPR051450">
    <property type="entry name" value="Gfo/Idh/MocA_Oxidoreductases"/>
</dbReference>
<feature type="domain" description="Gfo/Idh/MocA-like oxidoreductase N-terminal" evidence="1">
    <location>
        <begin position="27"/>
        <end position="123"/>
    </location>
</feature>
<dbReference type="Gene3D" id="3.40.50.720">
    <property type="entry name" value="NAD(P)-binding Rossmann-like Domain"/>
    <property type="match status" value="1"/>
</dbReference>
<feature type="domain" description="GFO/IDH/MocA-like oxidoreductase" evidence="2">
    <location>
        <begin position="135"/>
        <end position="262"/>
    </location>
</feature>
<dbReference type="Pfam" id="PF22725">
    <property type="entry name" value="GFO_IDH_MocA_C3"/>
    <property type="match status" value="1"/>
</dbReference>
<dbReference type="Pfam" id="PF01408">
    <property type="entry name" value="GFO_IDH_MocA"/>
    <property type="match status" value="1"/>
</dbReference>
<dbReference type="STRING" id="1343739.PAP_05155"/>
<dbReference type="AlphaFoldDB" id="A0A075LTZ6"/>
<dbReference type="EMBL" id="CP006019">
    <property type="protein sequence ID" value="AIF69442.1"/>
    <property type="molecule type" value="Genomic_DNA"/>
</dbReference>
<name>A0A075LTZ6_9EURY</name>
<proteinExistence type="predicted"/>
<evidence type="ECO:0000259" key="2">
    <source>
        <dbReference type="Pfam" id="PF22725"/>
    </source>
</evidence>
<accession>A0A075LTZ6</accession>
<dbReference type="Proteomes" id="UP000027981">
    <property type="component" value="Chromosome"/>
</dbReference>
<dbReference type="InterPro" id="IPR055170">
    <property type="entry name" value="GFO_IDH_MocA-like_dom"/>
</dbReference>
<dbReference type="PANTHER" id="PTHR43377:SF1">
    <property type="entry name" value="BILIVERDIN REDUCTASE A"/>
    <property type="match status" value="1"/>
</dbReference>
<dbReference type="eggNOG" id="arCOG01622">
    <property type="taxonomic scope" value="Archaea"/>
</dbReference>
<dbReference type="RefSeq" id="WP_048164999.1">
    <property type="nucleotide sequence ID" value="NZ_CP006019.1"/>
</dbReference>
<dbReference type="GeneID" id="24842155"/>
<sequence>MKKINFGIISYAHPHALRYAQMIGENRKARLYAISGDGSNSDVARGEAKKYKARFYDDYEALLKDESIDAVYIAIETYRHKEVAIRAAEEGKHILLEKPIALTLDDADEIIKVAKKNGVKLMVPFNPRFTTPLIRAKLMIEAGEIGELEYINAISEYVKPPIFLQGLDMSWFLDIDKSGGGGFMDTAPHGIDSLLWLIKSEPKKIYAEIGSKLYGFPVDDIGTALLEFKNGVIALLSAGWGNPRGYSYGLEIKYYLVGKEGFLDVRTAYPDFTVYQERAEKIYWERPDVKSIVSSFINSILKDEEPPITGEDAKKNLAIVLAAYESSKHGKAIKLSF</sequence>
<dbReference type="PANTHER" id="PTHR43377">
    <property type="entry name" value="BILIVERDIN REDUCTASE A"/>
    <property type="match status" value="1"/>
</dbReference>
<dbReference type="Gene3D" id="3.30.360.10">
    <property type="entry name" value="Dihydrodipicolinate Reductase, domain 2"/>
    <property type="match status" value="1"/>
</dbReference>
<organism evidence="3 4">
    <name type="scientific">Palaeococcus pacificus DY20341</name>
    <dbReference type="NCBI Taxonomy" id="1343739"/>
    <lineage>
        <taxon>Archaea</taxon>
        <taxon>Methanobacteriati</taxon>
        <taxon>Methanobacteriota</taxon>
        <taxon>Thermococci</taxon>
        <taxon>Thermococcales</taxon>
        <taxon>Thermococcaceae</taxon>
        <taxon>Palaeococcus</taxon>
    </lineage>
</organism>
<dbReference type="SUPFAM" id="SSF51735">
    <property type="entry name" value="NAD(P)-binding Rossmann-fold domains"/>
    <property type="match status" value="1"/>
</dbReference>
<dbReference type="GO" id="GO:0000166">
    <property type="term" value="F:nucleotide binding"/>
    <property type="evidence" value="ECO:0007669"/>
    <property type="project" value="InterPro"/>
</dbReference>
<protein>
    <submittedName>
        <fullName evidence="3">Dehydrogenase</fullName>
    </submittedName>
</protein>
<dbReference type="HOGENOM" id="CLU_023194_5_0_2"/>
<dbReference type="InterPro" id="IPR036291">
    <property type="entry name" value="NAD(P)-bd_dom_sf"/>
</dbReference>
<evidence type="ECO:0000259" key="1">
    <source>
        <dbReference type="Pfam" id="PF01408"/>
    </source>
</evidence>
<reference evidence="3 4" key="2">
    <citation type="journal article" date="2015" name="Genome Announc.">
        <title>Complete Genome Sequence of Hyperthermophilic Piezophilic Archaeon Palaeococcus pacificus DY20341T, Isolated from Deep-Sea Hydrothermal Sediments.</title>
        <authorList>
            <person name="Zeng X."/>
            <person name="Jebbar M."/>
            <person name="Shao Z."/>
        </authorList>
    </citation>
    <scope>NUCLEOTIDE SEQUENCE [LARGE SCALE GENOMIC DNA]</scope>
    <source>
        <strain evidence="3 4">DY20341</strain>
    </source>
</reference>
<dbReference type="SUPFAM" id="SSF55347">
    <property type="entry name" value="Glyceraldehyde-3-phosphate dehydrogenase-like, C-terminal domain"/>
    <property type="match status" value="1"/>
</dbReference>
<dbReference type="OrthoDB" id="25239at2157"/>
<evidence type="ECO:0000313" key="3">
    <source>
        <dbReference type="EMBL" id="AIF69442.1"/>
    </source>
</evidence>
<dbReference type="KEGG" id="ppac:PAP_05155"/>
<gene>
    <name evidence="3" type="ORF">PAP_05155</name>
</gene>